<evidence type="ECO:0000256" key="7">
    <source>
        <dbReference type="RuleBase" id="RU363032"/>
    </source>
</evidence>
<dbReference type="Pfam" id="PF00528">
    <property type="entry name" value="BPD_transp_1"/>
    <property type="match status" value="1"/>
</dbReference>
<keyword evidence="10" id="KW-1185">Reference proteome</keyword>
<keyword evidence="5 7" id="KW-1133">Transmembrane helix</keyword>
<evidence type="ECO:0000313" key="10">
    <source>
        <dbReference type="Proteomes" id="UP001596150"/>
    </source>
</evidence>
<evidence type="ECO:0000313" key="9">
    <source>
        <dbReference type="EMBL" id="MFC5517919.1"/>
    </source>
</evidence>
<protein>
    <submittedName>
        <fullName evidence="9">Carbohydrate ABC transporter permease</fullName>
    </submittedName>
</protein>
<dbReference type="InterPro" id="IPR000515">
    <property type="entry name" value="MetI-like"/>
</dbReference>
<dbReference type="RefSeq" id="WP_266345304.1">
    <property type="nucleotide sequence ID" value="NZ_JAPKNH010000007.1"/>
</dbReference>
<evidence type="ECO:0000256" key="2">
    <source>
        <dbReference type="ARBA" id="ARBA00022448"/>
    </source>
</evidence>
<evidence type="ECO:0000256" key="4">
    <source>
        <dbReference type="ARBA" id="ARBA00022692"/>
    </source>
</evidence>
<sequence>MSSASAAPAPERAVSLVYRLYSYAALLLVGGIVFFPLLAASMGGFKSLGELRTNPFGLPQAWEWQNYWQILSGSDYWRMLANSLAIGLITVFTTLVLGSMTAFALAHARFFGRDMLLNYFLLGLMFPAATAIIPLFLRIRDLGLLDSYFGVALPQVAFGLPMSILLFRKFFRDIPKEIYEAATMDGAGYARAFFVITLPLSRPILATVAIISFVGSWNSYLLPLIMFNDGSKFPWPLGIMNFVSDHSADWQKILAFLTLTILPTVIAFAIAQKHIVSGLTAGAVKG</sequence>
<dbReference type="InterPro" id="IPR035906">
    <property type="entry name" value="MetI-like_sf"/>
</dbReference>
<feature type="transmembrane region" description="Helical" evidence="7">
    <location>
        <begin position="84"/>
        <end position="105"/>
    </location>
</feature>
<dbReference type="Proteomes" id="UP001596150">
    <property type="component" value="Unassembled WGS sequence"/>
</dbReference>
<feature type="transmembrane region" description="Helical" evidence="7">
    <location>
        <begin position="148"/>
        <end position="167"/>
    </location>
</feature>
<evidence type="ECO:0000256" key="6">
    <source>
        <dbReference type="ARBA" id="ARBA00023136"/>
    </source>
</evidence>
<organism evidence="9 10">
    <name type="scientific">Kaistia terrae</name>
    <dbReference type="NCBI Taxonomy" id="537017"/>
    <lineage>
        <taxon>Bacteria</taxon>
        <taxon>Pseudomonadati</taxon>
        <taxon>Pseudomonadota</taxon>
        <taxon>Alphaproteobacteria</taxon>
        <taxon>Hyphomicrobiales</taxon>
        <taxon>Kaistiaceae</taxon>
        <taxon>Kaistia</taxon>
    </lineage>
</organism>
<comment type="similarity">
    <text evidence="7">Belongs to the binding-protein-dependent transport system permease family.</text>
</comment>
<dbReference type="PROSITE" id="PS50928">
    <property type="entry name" value="ABC_TM1"/>
    <property type="match status" value="1"/>
</dbReference>
<dbReference type="EMBL" id="JBHSML010000012">
    <property type="protein sequence ID" value="MFC5517919.1"/>
    <property type="molecule type" value="Genomic_DNA"/>
</dbReference>
<feature type="transmembrane region" description="Helical" evidence="7">
    <location>
        <begin position="253"/>
        <end position="271"/>
    </location>
</feature>
<keyword evidence="3" id="KW-1003">Cell membrane</keyword>
<keyword evidence="4 7" id="KW-0812">Transmembrane</keyword>
<comment type="subcellular location">
    <subcellularLocation>
        <location evidence="1 7">Cell membrane</location>
        <topology evidence="1 7">Multi-pass membrane protein</topology>
    </subcellularLocation>
</comment>
<dbReference type="PANTHER" id="PTHR43744">
    <property type="entry name" value="ABC TRANSPORTER PERMEASE PROTEIN MG189-RELATED-RELATED"/>
    <property type="match status" value="1"/>
</dbReference>
<dbReference type="SUPFAM" id="SSF161098">
    <property type="entry name" value="MetI-like"/>
    <property type="match status" value="1"/>
</dbReference>
<reference evidence="10" key="1">
    <citation type="journal article" date="2019" name="Int. J. Syst. Evol. Microbiol.">
        <title>The Global Catalogue of Microorganisms (GCM) 10K type strain sequencing project: providing services to taxonomists for standard genome sequencing and annotation.</title>
        <authorList>
            <consortium name="The Broad Institute Genomics Platform"/>
            <consortium name="The Broad Institute Genome Sequencing Center for Infectious Disease"/>
            <person name="Wu L."/>
            <person name="Ma J."/>
        </authorList>
    </citation>
    <scope>NUCLEOTIDE SEQUENCE [LARGE SCALE GENOMIC DNA]</scope>
    <source>
        <strain evidence="10">KACC 12633</strain>
    </source>
</reference>
<feature type="domain" description="ABC transmembrane type-1" evidence="8">
    <location>
        <begin position="80"/>
        <end position="271"/>
    </location>
</feature>
<evidence type="ECO:0000259" key="8">
    <source>
        <dbReference type="PROSITE" id="PS50928"/>
    </source>
</evidence>
<name>A0ABW0PZ99_9HYPH</name>
<dbReference type="PANTHER" id="PTHR43744:SF12">
    <property type="entry name" value="ABC TRANSPORTER PERMEASE PROTEIN MG189-RELATED"/>
    <property type="match status" value="1"/>
</dbReference>
<accession>A0ABW0PZ99</accession>
<evidence type="ECO:0000256" key="5">
    <source>
        <dbReference type="ARBA" id="ARBA00022989"/>
    </source>
</evidence>
<feature type="transmembrane region" description="Helical" evidence="7">
    <location>
        <begin position="20"/>
        <end position="45"/>
    </location>
</feature>
<proteinExistence type="inferred from homology"/>
<feature type="transmembrane region" description="Helical" evidence="7">
    <location>
        <begin position="117"/>
        <end position="136"/>
    </location>
</feature>
<keyword evidence="2 7" id="KW-0813">Transport</keyword>
<comment type="caution">
    <text evidence="9">The sequence shown here is derived from an EMBL/GenBank/DDBJ whole genome shotgun (WGS) entry which is preliminary data.</text>
</comment>
<dbReference type="CDD" id="cd06261">
    <property type="entry name" value="TM_PBP2"/>
    <property type="match status" value="1"/>
</dbReference>
<keyword evidence="6 7" id="KW-0472">Membrane</keyword>
<dbReference type="Gene3D" id="1.10.3720.10">
    <property type="entry name" value="MetI-like"/>
    <property type="match status" value="1"/>
</dbReference>
<gene>
    <name evidence="9" type="ORF">ACFPP9_19220</name>
</gene>
<evidence type="ECO:0000256" key="1">
    <source>
        <dbReference type="ARBA" id="ARBA00004651"/>
    </source>
</evidence>
<evidence type="ECO:0000256" key="3">
    <source>
        <dbReference type="ARBA" id="ARBA00022475"/>
    </source>
</evidence>